<dbReference type="AlphaFoldDB" id="A0A6A5WLJ0"/>
<gene>
    <name evidence="5" type="ORF">P154DRAFT_521671</name>
</gene>
<dbReference type="InterPro" id="IPR036291">
    <property type="entry name" value="NAD(P)-bd_dom_sf"/>
</dbReference>
<dbReference type="SUPFAM" id="SSF51735">
    <property type="entry name" value="NAD(P)-binding Rossmann-fold domains"/>
    <property type="match status" value="1"/>
</dbReference>
<dbReference type="EMBL" id="ML977582">
    <property type="protein sequence ID" value="KAF2001629.1"/>
    <property type="molecule type" value="Genomic_DNA"/>
</dbReference>
<reference evidence="5" key="1">
    <citation type="journal article" date="2020" name="Stud. Mycol.">
        <title>101 Dothideomycetes genomes: a test case for predicting lifestyles and emergence of pathogens.</title>
        <authorList>
            <person name="Haridas S."/>
            <person name="Albert R."/>
            <person name="Binder M."/>
            <person name="Bloem J."/>
            <person name="Labutti K."/>
            <person name="Salamov A."/>
            <person name="Andreopoulos B."/>
            <person name="Baker S."/>
            <person name="Barry K."/>
            <person name="Bills G."/>
            <person name="Bluhm B."/>
            <person name="Cannon C."/>
            <person name="Castanera R."/>
            <person name="Culley D."/>
            <person name="Daum C."/>
            <person name="Ezra D."/>
            <person name="Gonzalez J."/>
            <person name="Henrissat B."/>
            <person name="Kuo A."/>
            <person name="Liang C."/>
            <person name="Lipzen A."/>
            <person name="Lutzoni F."/>
            <person name="Magnuson J."/>
            <person name="Mondo S."/>
            <person name="Nolan M."/>
            <person name="Ohm R."/>
            <person name="Pangilinan J."/>
            <person name="Park H.-J."/>
            <person name="Ramirez L."/>
            <person name="Alfaro M."/>
            <person name="Sun H."/>
            <person name="Tritt A."/>
            <person name="Yoshinaga Y."/>
            <person name="Zwiers L.-H."/>
            <person name="Turgeon B."/>
            <person name="Goodwin S."/>
            <person name="Spatafora J."/>
            <person name="Crous P."/>
            <person name="Grigoriev I."/>
        </authorList>
    </citation>
    <scope>NUCLEOTIDE SEQUENCE</scope>
    <source>
        <strain evidence="5">CBS 123094</strain>
    </source>
</reference>
<dbReference type="PANTHER" id="PTHR45348">
    <property type="entry name" value="HYPOTHETICAL OXIDOREDUCTASE (EUROFUNG)"/>
    <property type="match status" value="1"/>
</dbReference>
<name>A0A6A5WLJ0_9PLEO</name>
<dbReference type="PANTHER" id="PTHR45348:SF2">
    <property type="entry name" value="ZINC-TYPE ALCOHOL DEHYDROGENASE-LIKE PROTEIN C2E1P3.01"/>
    <property type="match status" value="1"/>
</dbReference>
<evidence type="ECO:0000256" key="1">
    <source>
        <dbReference type="ARBA" id="ARBA00008072"/>
    </source>
</evidence>
<dbReference type="Pfam" id="PF00107">
    <property type="entry name" value="ADH_zinc_N"/>
    <property type="match status" value="1"/>
</dbReference>
<evidence type="ECO:0000313" key="5">
    <source>
        <dbReference type="EMBL" id="KAF2001629.1"/>
    </source>
</evidence>
<evidence type="ECO:0000313" key="6">
    <source>
        <dbReference type="Proteomes" id="UP000799779"/>
    </source>
</evidence>
<accession>A0A6A5WLJ0</accession>
<dbReference type="InterPro" id="IPR020843">
    <property type="entry name" value="ER"/>
</dbReference>
<proteinExistence type="inferred from homology"/>
<dbReference type="InterPro" id="IPR047122">
    <property type="entry name" value="Trans-enoyl_RdTase-like"/>
</dbReference>
<organism evidence="5 6">
    <name type="scientific">Amniculicola lignicola CBS 123094</name>
    <dbReference type="NCBI Taxonomy" id="1392246"/>
    <lineage>
        <taxon>Eukaryota</taxon>
        <taxon>Fungi</taxon>
        <taxon>Dikarya</taxon>
        <taxon>Ascomycota</taxon>
        <taxon>Pezizomycotina</taxon>
        <taxon>Dothideomycetes</taxon>
        <taxon>Pleosporomycetidae</taxon>
        <taxon>Pleosporales</taxon>
        <taxon>Amniculicolaceae</taxon>
        <taxon>Amniculicola</taxon>
    </lineage>
</organism>
<dbReference type="Gene3D" id="3.40.50.720">
    <property type="entry name" value="NAD(P)-binding Rossmann-like Domain"/>
    <property type="match status" value="1"/>
</dbReference>
<dbReference type="SUPFAM" id="SSF50129">
    <property type="entry name" value="GroES-like"/>
    <property type="match status" value="1"/>
</dbReference>
<dbReference type="Pfam" id="PF08240">
    <property type="entry name" value="ADH_N"/>
    <property type="match status" value="1"/>
</dbReference>
<dbReference type="GO" id="GO:0016651">
    <property type="term" value="F:oxidoreductase activity, acting on NAD(P)H"/>
    <property type="evidence" value="ECO:0007669"/>
    <property type="project" value="InterPro"/>
</dbReference>
<dbReference type="OrthoDB" id="48317at2759"/>
<dbReference type="CDD" id="cd08249">
    <property type="entry name" value="enoyl_reductase_like"/>
    <property type="match status" value="1"/>
</dbReference>
<comment type="similarity">
    <text evidence="1">Belongs to the zinc-containing alcohol dehydrogenase family.</text>
</comment>
<keyword evidence="6" id="KW-1185">Reference proteome</keyword>
<dbReference type="Gene3D" id="3.90.180.10">
    <property type="entry name" value="Medium-chain alcohol dehydrogenases, catalytic domain"/>
    <property type="match status" value="1"/>
</dbReference>
<sequence>MSNKAAWITAARTSPLEIKEAEMPKAGANEVVVKNHAAAINPVDWKIQDYGIFLQKYPNILGTDVAGEVHEVGEGVMHVKKGDRVLGHAFSLITNAPRNGAFQTYTVLNSTVVSKIPSSLSYTAAAVLPLSISTASLTLFQKGALGLTPPSSASAPPKENAGKSVLVWGGSSSVGASAIQLAAGAGLKVVSVAGKSNIAAVKTLGAAAVFDHTSPTLTDDILKALEGTTFAGVSDCIGSPESAAAWTPIYKKLGGKYGSVIPDAKGLPEGIGGTSVFAPMVALKEGYVGAAIWAKFVPEALEKGTLKAKPDAIVVEGKGLEDVQKGLDRQKKGVSFRKVVVEL</sequence>
<dbReference type="InterPro" id="IPR013149">
    <property type="entry name" value="ADH-like_C"/>
</dbReference>
<dbReference type="SMART" id="SM00829">
    <property type="entry name" value="PKS_ER"/>
    <property type="match status" value="1"/>
</dbReference>
<evidence type="ECO:0000256" key="3">
    <source>
        <dbReference type="ARBA" id="ARBA00023002"/>
    </source>
</evidence>
<dbReference type="InterPro" id="IPR013154">
    <property type="entry name" value="ADH-like_N"/>
</dbReference>
<evidence type="ECO:0000259" key="4">
    <source>
        <dbReference type="SMART" id="SM00829"/>
    </source>
</evidence>
<feature type="domain" description="Enoyl reductase (ER)" evidence="4">
    <location>
        <begin position="11"/>
        <end position="341"/>
    </location>
</feature>
<dbReference type="Proteomes" id="UP000799779">
    <property type="component" value="Unassembled WGS sequence"/>
</dbReference>
<dbReference type="InterPro" id="IPR011032">
    <property type="entry name" value="GroES-like_sf"/>
</dbReference>
<keyword evidence="3" id="KW-0560">Oxidoreductase</keyword>
<protein>
    <submittedName>
        <fullName evidence="5">GroES-like protein</fullName>
    </submittedName>
</protein>
<evidence type="ECO:0000256" key="2">
    <source>
        <dbReference type="ARBA" id="ARBA00011245"/>
    </source>
</evidence>
<comment type="subunit">
    <text evidence="2">Monomer.</text>
</comment>